<accession>A9U6X1</accession>
<evidence type="ECO:0000313" key="4">
    <source>
        <dbReference type="EMBL" id="EDQ48582.1"/>
    </source>
</evidence>
<feature type="transmembrane region" description="Helical" evidence="2">
    <location>
        <begin position="324"/>
        <end position="343"/>
    </location>
</feature>
<dbReference type="PANTHER" id="PTHR37947">
    <property type="entry name" value="BLL2462 PROTEIN"/>
    <property type="match status" value="1"/>
</dbReference>
<evidence type="ECO:0000259" key="3">
    <source>
        <dbReference type="Pfam" id="PF13519"/>
    </source>
</evidence>
<keyword evidence="2" id="KW-0812">Transmembrane</keyword>
<proteinExistence type="predicted"/>
<gene>
    <name evidence="4" type="ORF">PHYPADRAFT_103588</name>
</gene>
<feature type="non-terminal residue" evidence="4">
    <location>
        <position position="509"/>
    </location>
</feature>
<dbReference type="InterPro" id="IPR036465">
    <property type="entry name" value="vWFA_dom_sf"/>
</dbReference>
<dbReference type="HOGENOM" id="CLU_1207499_0_0_1"/>
<organism>
    <name type="scientific">Physcomitrium patens</name>
    <name type="common">Spreading-leaved earth moss</name>
    <name type="synonym">Physcomitrella patens</name>
    <dbReference type="NCBI Taxonomy" id="3218"/>
    <lineage>
        <taxon>Eukaryota</taxon>
        <taxon>Viridiplantae</taxon>
        <taxon>Streptophyta</taxon>
        <taxon>Embryophyta</taxon>
        <taxon>Bryophyta</taxon>
        <taxon>Bryophytina</taxon>
        <taxon>Bryopsida</taxon>
        <taxon>Funariidae</taxon>
        <taxon>Funariales</taxon>
        <taxon>Funariaceae</taxon>
        <taxon>Physcomitrium</taxon>
    </lineage>
</organism>
<dbReference type="EMBL" id="DS546243">
    <property type="protein sequence ID" value="EDQ48582.1"/>
    <property type="molecule type" value="Genomic_DNA"/>
</dbReference>
<protein>
    <submittedName>
        <fullName evidence="4">Predicted protein</fullName>
    </submittedName>
</protein>
<feature type="domain" description="VWFA" evidence="3">
    <location>
        <begin position="351"/>
        <end position="446"/>
    </location>
</feature>
<dbReference type="PANTHER" id="PTHR37947:SF2">
    <property type="entry name" value="VON WILLEBRAND FACTOR TYPE A"/>
    <property type="match status" value="1"/>
</dbReference>
<feature type="region of interest" description="Disordered" evidence="1">
    <location>
        <begin position="285"/>
        <end position="315"/>
    </location>
</feature>
<sequence length="509" mass="55204">IPDEAGCRSRHDLHPGFDRYEPAKGGVWRNGGGRSRHRLTSLAYRERGKHCGNRFMGRAVVCAQHTGDSADVFAQTQVYRHHRAQPPAVGPGAEKYRSQPPVAEAAKPSAAPYLWVSGNSGGHIVFVADTSGSMGAIAPPPAGNAEQSSQEPQETRIERMKSEMKQYVKKHARGSEVTLLSMKSEPDVIISREKDAKRVQDAIDGLTPYYADAEQAEWKVQHTGVPGAGAPVPEVQKRERAISSLQTAPQVPGLYAFEERNSQGNTTSYLVETAADPFEGTFASSKPVVLKSGQDDTGRTEAGAGEQAGNPGTDGKIGQSRYSLMWLAAAVVLLMIVTEWGSYTVLHQKKVVYVVDRSMSMTDTESAEAFIGQSAKGKEAKDTIAVVSTGLDAAVEQKETRELPGSLRLNADLKREYTNLEAGMMLSGSMLDSRSDSRIVLITDGEENVGSMLSAGRLLKDQGIPVDVLDMPSSEQQDVSVEEVKVPEKLYQAESYYIEVLVRSTYKGK</sequence>
<dbReference type="Pfam" id="PF13519">
    <property type="entry name" value="VWA_2"/>
    <property type="match status" value="2"/>
</dbReference>
<feature type="domain" description="VWFA" evidence="3">
    <location>
        <begin position="124"/>
        <end position="209"/>
    </location>
</feature>
<dbReference type="Gene3D" id="3.40.50.410">
    <property type="entry name" value="von Willebrand factor, type A domain"/>
    <property type="match status" value="2"/>
</dbReference>
<dbReference type="SUPFAM" id="SSF53300">
    <property type="entry name" value="vWA-like"/>
    <property type="match status" value="2"/>
</dbReference>
<evidence type="ECO:0000256" key="2">
    <source>
        <dbReference type="SAM" id="Phobius"/>
    </source>
</evidence>
<reference evidence="4" key="1">
    <citation type="journal article" date="2008" name="Science">
        <title>The Physcomitrella genome reveals evolutionary insights into the conquest of land by plants.</title>
        <authorList>
            <person name="Rensing S."/>
            <person name="Lang D."/>
            <person name="Zimmer A."/>
            <person name="Terry A."/>
            <person name="Salamov A."/>
            <person name="Shapiro H."/>
            <person name="Nishiyama T."/>
            <person name="Perroud P.-F."/>
            <person name="Lindquist E."/>
            <person name="Kamisugi Y."/>
            <person name="Tanahashi T."/>
            <person name="Sakakibara K."/>
            <person name="Fujita T."/>
            <person name="Oishi K."/>
            <person name="Shin-I T."/>
            <person name="Kuroki Y."/>
            <person name="Toyoda A."/>
            <person name="Suzuki Y."/>
            <person name="Hashimoto A."/>
            <person name="Yamaguchi K."/>
            <person name="Sugano A."/>
            <person name="Kohara Y."/>
            <person name="Fujiyama A."/>
            <person name="Anterola A."/>
            <person name="Aoki S."/>
            <person name="Ashton N."/>
            <person name="Barbazuk W.B."/>
            <person name="Barker E."/>
            <person name="Bennetzen J."/>
            <person name="Bezanilla M."/>
            <person name="Blankenship R."/>
            <person name="Cho S.H."/>
            <person name="Dutcher S."/>
            <person name="Estelle M."/>
            <person name="Fawcett J.A."/>
            <person name="Gundlach H."/>
            <person name="Hanada K."/>
            <person name="Heyl A."/>
            <person name="Hicks K.A."/>
            <person name="Hugh J."/>
            <person name="Lohr M."/>
            <person name="Mayer K."/>
            <person name="Melkozernov A."/>
            <person name="Murata T."/>
            <person name="Nelson D."/>
            <person name="Pils B."/>
            <person name="Prigge M."/>
            <person name="Reiss B."/>
            <person name="Renner T."/>
            <person name="Rombauts S."/>
            <person name="Rushton P."/>
            <person name="Sanderfoot A."/>
            <person name="Schween G."/>
            <person name="Shiu S.-H."/>
            <person name="Stueber K."/>
            <person name="Theodoulou F.L."/>
            <person name="Tu H."/>
            <person name="Van de Peer Y."/>
            <person name="Verrier P.J."/>
            <person name="Waters E."/>
            <person name="Wood A."/>
            <person name="Yang L."/>
            <person name="Cove D."/>
            <person name="Cuming A."/>
            <person name="Hasebe M."/>
            <person name="Lucas S."/>
            <person name="Mishler D.B."/>
            <person name="Reski R."/>
            <person name="Grigoriev I."/>
            <person name="Quatrano R.S."/>
            <person name="Boore J.L."/>
        </authorList>
    </citation>
    <scope>NUCLEOTIDE SEQUENCE [LARGE SCALE GENOMIC DNA]</scope>
</reference>
<name>A9U6X1_PHYPA</name>
<dbReference type="AlphaFoldDB" id="A9U6X1"/>
<keyword evidence="2" id="KW-1133">Transmembrane helix</keyword>
<evidence type="ECO:0000256" key="1">
    <source>
        <dbReference type="SAM" id="MobiDB-lite"/>
    </source>
</evidence>
<dbReference type="CDD" id="cd00198">
    <property type="entry name" value="vWFA"/>
    <property type="match status" value="1"/>
</dbReference>
<dbReference type="InterPro" id="IPR002035">
    <property type="entry name" value="VWF_A"/>
</dbReference>
<feature type="non-terminal residue" evidence="4">
    <location>
        <position position="1"/>
    </location>
</feature>
<keyword evidence="2" id="KW-0472">Membrane</keyword>